<dbReference type="SUPFAM" id="SSF56112">
    <property type="entry name" value="Protein kinase-like (PK-like)"/>
    <property type="match status" value="1"/>
</dbReference>
<evidence type="ECO:0000256" key="2">
    <source>
        <dbReference type="ARBA" id="ARBA00022679"/>
    </source>
</evidence>
<dbReference type="InterPro" id="IPR000719">
    <property type="entry name" value="Prot_kinase_dom"/>
</dbReference>
<dbReference type="GO" id="GO:0005634">
    <property type="term" value="C:nucleus"/>
    <property type="evidence" value="ECO:0007669"/>
    <property type="project" value="TreeGrafter"/>
</dbReference>
<evidence type="ECO:0000313" key="7">
    <source>
        <dbReference type="EMBL" id="KAK9511041.1"/>
    </source>
</evidence>
<keyword evidence="3" id="KW-0547">Nucleotide-binding</keyword>
<keyword evidence="2" id="KW-0808">Transferase</keyword>
<dbReference type="InterPro" id="IPR008271">
    <property type="entry name" value="Ser/Thr_kinase_AS"/>
</dbReference>
<gene>
    <name evidence="7" type="ORF">O3M35_005690</name>
</gene>
<comment type="caution">
    <text evidence="7">The sequence shown here is derived from an EMBL/GenBank/DDBJ whole genome shotgun (WGS) entry which is preliminary data.</text>
</comment>
<evidence type="ECO:0000259" key="6">
    <source>
        <dbReference type="PROSITE" id="PS50011"/>
    </source>
</evidence>
<dbReference type="Proteomes" id="UP001461498">
    <property type="component" value="Unassembled WGS sequence"/>
</dbReference>
<proteinExistence type="predicted"/>
<evidence type="ECO:0000256" key="3">
    <source>
        <dbReference type="ARBA" id="ARBA00022741"/>
    </source>
</evidence>
<dbReference type="SMART" id="SM00220">
    <property type="entry name" value="S_TKc"/>
    <property type="match status" value="1"/>
</dbReference>
<protein>
    <recommendedName>
        <fullName evidence="6">Protein kinase domain-containing protein</fullName>
    </recommendedName>
</protein>
<dbReference type="GO" id="GO:0005524">
    <property type="term" value="F:ATP binding"/>
    <property type="evidence" value="ECO:0007669"/>
    <property type="project" value="UniProtKB-KW"/>
</dbReference>
<dbReference type="PROSITE" id="PS50011">
    <property type="entry name" value="PROTEIN_KINASE_DOM"/>
    <property type="match status" value="1"/>
</dbReference>
<dbReference type="FunFam" id="1.10.510.10:FF:000465">
    <property type="entry name" value="Non-specific serine/threonine protein kinase"/>
    <property type="match status" value="1"/>
</dbReference>
<keyword evidence="1" id="KW-0723">Serine/threonine-protein kinase</keyword>
<evidence type="ECO:0000256" key="5">
    <source>
        <dbReference type="ARBA" id="ARBA00022840"/>
    </source>
</evidence>
<dbReference type="GO" id="GO:0005952">
    <property type="term" value="C:cAMP-dependent protein kinase complex"/>
    <property type="evidence" value="ECO:0007669"/>
    <property type="project" value="TreeGrafter"/>
</dbReference>
<evidence type="ECO:0000256" key="1">
    <source>
        <dbReference type="ARBA" id="ARBA00022527"/>
    </source>
</evidence>
<dbReference type="PANTHER" id="PTHR24353:SF153">
    <property type="entry name" value="CAMP-DEPENDENT PROTEIN KINASE CATALYTIC SUBUNIT 1"/>
    <property type="match status" value="1"/>
</dbReference>
<reference evidence="7 8" key="1">
    <citation type="submission" date="2022-12" db="EMBL/GenBank/DDBJ databases">
        <title>Chromosome-level genome assembly of true bugs.</title>
        <authorList>
            <person name="Ma L."/>
            <person name="Li H."/>
        </authorList>
    </citation>
    <scope>NUCLEOTIDE SEQUENCE [LARGE SCALE GENOMIC DNA]</scope>
    <source>
        <strain evidence="7">Lab_2022b</strain>
    </source>
</reference>
<dbReference type="GO" id="GO:0005829">
    <property type="term" value="C:cytosol"/>
    <property type="evidence" value="ECO:0007669"/>
    <property type="project" value="TreeGrafter"/>
</dbReference>
<dbReference type="Pfam" id="PF00069">
    <property type="entry name" value="Pkinase"/>
    <property type="match status" value="1"/>
</dbReference>
<dbReference type="PANTHER" id="PTHR24353">
    <property type="entry name" value="CYCLIC NUCLEOTIDE-DEPENDENT PROTEIN KINASE"/>
    <property type="match status" value="1"/>
</dbReference>
<dbReference type="EMBL" id="JAPXFL010000002">
    <property type="protein sequence ID" value="KAK9511041.1"/>
    <property type="molecule type" value="Genomic_DNA"/>
</dbReference>
<dbReference type="InterPro" id="IPR011009">
    <property type="entry name" value="Kinase-like_dom_sf"/>
</dbReference>
<organism evidence="7 8">
    <name type="scientific">Rhynocoris fuscipes</name>
    <dbReference type="NCBI Taxonomy" id="488301"/>
    <lineage>
        <taxon>Eukaryota</taxon>
        <taxon>Metazoa</taxon>
        <taxon>Ecdysozoa</taxon>
        <taxon>Arthropoda</taxon>
        <taxon>Hexapoda</taxon>
        <taxon>Insecta</taxon>
        <taxon>Pterygota</taxon>
        <taxon>Neoptera</taxon>
        <taxon>Paraneoptera</taxon>
        <taxon>Hemiptera</taxon>
        <taxon>Heteroptera</taxon>
        <taxon>Panheteroptera</taxon>
        <taxon>Cimicomorpha</taxon>
        <taxon>Reduviidae</taxon>
        <taxon>Harpactorinae</taxon>
        <taxon>Harpactorini</taxon>
        <taxon>Rhynocoris</taxon>
    </lineage>
</organism>
<keyword evidence="4" id="KW-0418">Kinase</keyword>
<dbReference type="GO" id="GO:0004691">
    <property type="term" value="F:cAMP-dependent protein kinase activity"/>
    <property type="evidence" value="ECO:0007669"/>
    <property type="project" value="TreeGrafter"/>
</dbReference>
<evidence type="ECO:0000313" key="8">
    <source>
        <dbReference type="Proteomes" id="UP001461498"/>
    </source>
</evidence>
<sequence>MSCLNSPFTVSLHYFFETDRSFFFVSTFVDGKNLSELLNKEEYMEEEAAKFYATQVLLALEYLHNFNILYRDLKPENLIVDTTGFIKLVDFSISKMIKNRTYTFCGTPEYMAPEIIERKGYNLSVDWWSFGVFIYELCSGFTPFFSRVVDNIFKNILNCDVKYPKRFSNELRDLINNLLNKELTERFVTNFENIFNLKSHEWFKNVNWELIANRAVRPRHIPGFTHLDKLDTVAIQKLLQ</sequence>
<dbReference type="AlphaFoldDB" id="A0AAW1DJ24"/>
<feature type="domain" description="Protein kinase" evidence="6">
    <location>
        <begin position="1"/>
        <end position="203"/>
    </location>
</feature>
<accession>A0AAW1DJ24</accession>
<name>A0AAW1DJ24_9HEMI</name>
<keyword evidence="8" id="KW-1185">Reference proteome</keyword>
<dbReference type="PROSITE" id="PS00108">
    <property type="entry name" value="PROTEIN_KINASE_ST"/>
    <property type="match status" value="1"/>
</dbReference>
<evidence type="ECO:0000256" key="4">
    <source>
        <dbReference type="ARBA" id="ARBA00022777"/>
    </source>
</evidence>
<keyword evidence="5" id="KW-0067">ATP-binding</keyword>
<dbReference type="Gene3D" id="1.10.510.10">
    <property type="entry name" value="Transferase(Phosphotransferase) domain 1"/>
    <property type="match status" value="1"/>
</dbReference>